<sequence>MSSSSEPSHQPRVMRPDTSESSTAGDIFWNSPAPEPHSIHYNNGPQGSSESSNDRYWSPLGTDGMGYRDPIRTTSGRHSSEASTTSQPYSFYELPDSSRQSSSTHSQAEFLAQSQYDGAAPSRQVSREMSRGAYYSIRLPQDRAASGAYLRPASPSRWPSTPSPDLAAFGQYGPSPLPTRPYSRMPNAQYRLVPPSGLINVTDFVGGDQDAARAVQRDLSSPLELIQERANAYFERISARIQATSSQTHTAEPRVSFPRHVEEVTNGSRATDRQRRDSGTAGSWNGSDDSAHGRNSDRPRARMEYAPIPVPAAADDPTLHVRVSHGPRRTVPAVRATQRSSENAPVVSSTQGMRPFRLSSQRASLVPPLSHVGLNVAMRGGELSTTPATARFSIPQVQRPRDVSNRPHMHSPYPALLSSDDDPSGSDTLTPVPRTASRPAPPTYQNPIRGPRITPRYGSRQDPPSDGPQRQPTRRAVTPIPAPLPFSRQSERGLPSTSTTLDSASGVTSRRTQVARAATRRQVMDERENATEERERQGMRGELAAVEWRFGEEGRMDVMEETPPRMGRHERFLYE</sequence>
<dbReference type="InParanoid" id="A0A177CYU8"/>
<feature type="region of interest" description="Disordered" evidence="1">
    <location>
        <begin position="331"/>
        <end position="351"/>
    </location>
</feature>
<dbReference type="RefSeq" id="XP_018042224.1">
    <property type="nucleotide sequence ID" value="XM_018179868.1"/>
</dbReference>
<feature type="compositionally biased region" description="Polar residues" evidence="1">
    <location>
        <begin position="72"/>
        <end position="89"/>
    </location>
</feature>
<evidence type="ECO:0000313" key="3">
    <source>
        <dbReference type="Proteomes" id="UP000077069"/>
    </source>
</evidence>
<feature type="compositionally biased region" description="Low complexity" evidence="1">
    <location>
        <begin position="97"/>
        <end position="106"/>
    </location>
</feature>
<dbReference type="GeneID" id="28763354"/>
<accession>A0A177CYU8</accession>
<name>A0A177CYU8_9PLEO</name>
<feature type="compositionally biased region" description="Polar residues" evidence="1">
    <location>
        <begin position="40"/>
        <end position="55"/>
    </location>
</feature>
<keyword evidence="3" id="KW-1185">Reference proteome</keyword>
<protein>
    <submittedName>
        <fullName evidence="2">Uncharacterized protein</fullName>
    </submittedName>
</protein>
<feature type="region of interest" description="Disordered" evidence="1">
    <location>
        <begin position="1"/>
        <end position="128"/>
    </location>
</feature>
<dbReference type="Proteomes" id="UP000077069">
    <property type="component" value="Unassembled WGS sequence"/>
</dbReference>
<gene>
    <name evidence="2" type="ORF">CC84DRAFT_1170699</name>
</gene>
<organism evidence="2 3">
    <name type="scientific">Paraphaeosphaeria sporulosa</name>
    <dbReference type="NCBI Taxonomy" id="1460663"/>
    <lineage>
        <taxon>Eukaryota</taxon>
        <taxon>Fungi</taxon>
        <taxon>Dikarya</taxon>
        <taxon>Ascomycota</taxon>
        <taxon>Pezizomycotina</taxon>
        <taxon>Dothideomycetes</taxon>
        <taxon>Pleosporomycetidae</taxon>
        <taxon>Pleosporales</taxon>
        <taxon>Massarineae</taxon>
        <taxon>Didymosphaeriaceae</taxon>
        <taxon>Paraphaeosphaeria</taxon>
    </lineage>
</organism>
<feature type="compositionally biased region" description="Basic and acidic residues" evidence="1">
    <location>
        <begin position="289"/>
        <end position="300"/>
    </location>
</feature>
<reference evidence="2 3" key="1">
    <citation type="submission" date="2016-05" db="EMBL/GenBank/DDBJ databases">
        <title>Comparative analysis of secretome profiles of manganese(II)-oxidizing ascomycete fungi.</title>
        <authorList>
            <consortium name="DOE Joint Genome Institute"/>
            <person name="Zeiner C.A."/>
            <person name="Purvine S.O."/>
            <person name="Zink E.M."/>
            <person name="Wu S."/>
            <person name="Pasa-Tolic L."/>
            <person name="Chaput D.L."/>
            <person name="Haridas S."/>
            <person name="Grigoriev I.V."/>
            <person name="Santelli C.M."/>
            <person name="Hansel C.M."/>
        </authorList>
    </citation>
    <scope>NUCLEOTIDE SEQUENCE [LARGE SCALE GENOMIC DNA]</scope>
    <source>
        <strain evidence="2 3">AP3s5-JAC2a</strain>
    </source>
</reference>
<feature type="compositionally biased region" description="Low complexity" evidence="1">
    <location>
        <begin position="507"/>
        <end position="521"/>
    </location>
</feature>
<feature type="region of interest" description="Disordered" evidence="1">
    <location>
        <begin position="145"/>
        <end position="183"/>
    </location>
</feature>
<evidence type="ECO:0000256" key="1">
    <source>
        <dbReference type="SAM" id="MobiDB-lite"/>
    </source>
</evidence>
<feature type="compositionally biased region" description="Polar residues" evidence="1">
    <location>
        <begin position="495"/>
        <end position="506"/>
    </location>
</feature>
<feature type="compositionally biased region" description="Basic and acidic residues" evidence="1">
    <location>
        <begin position="522"/>
        <end position="539"/>
    </location>
</feature>
<feature type="compositionally biased region" description="Polar residues" evidence="1">
    <location>
        <begin position="337"/>
        <end position="351"/>
    </location>
</feature>
<dbReference type="EMBL" id="KV441548">
    <property type="protein sequence ID" value="OAG11859.1"/>
    <property type="molecule type" value="Genomic_DNA"/>
</dbReference>
<feature type="region of interest" description="Disordered" evidence="1">
    <location>
        <begin position="242"/>
        <end position="300"/>
    </location>
</feature>
<dbReference type="AlphaFoldDB" id="A0A177CYU8"/>
<proteinExistence type="predicted"/>
<feature type="region of interest" description="Disordered" evidence="1">
    <location>
        <begin position="387"/>
        <end position="540"/>
    </location>
</feature>
<dbReference type="OrthoDB" id="3937309at2759"/>
<evidence type="ECO:0000313" key="2">
    <source>
        <dbReference type="EMBL" id="OAG11859.1"/>
    </source>
</evidence>